<evidence type="ECO:0000313" key="1">
    <source>
        <dbReference type="EMBL" id="OEL26432.1"/>
    </source>
</evidence>
<dbReference type="Pfam" id="PF04578">
    <property type="entry name" value="DUF594"/>
    <property type="match status" value="1"/>
</dbReference>
<protein>
    <submittedName>
        <fullName evidence="1">Uncharacterized protein</fullName>
    </submittedName>
</protein>
<gene>
    <name evidence="1" type="ORF">BAE44_0012549</name>
</gene>
<dbReference type="InterPro" id="IPR007658">
    <property type="entry name" value="DUF594"/>
</dbReference>
<keyword evidence="2" id="KW-1185">Reference proteome</keyword>
<accession>A0A1E5VMY1</accession>
<proteinExistence type="predicted"/>
<dbReference type="Proteomes" id="UP000095767">
    <property type="component" value="Unassembled WGS sequence"/>
</dbReference>
<dbReference type="OrthoDB" id="692637at2759"/>
<comment type="caution">
    <text evidence="1">The sequence shown here is derived from an EMBL/GenBank/DDBJ whole genome shotgun (WGS) entry which is preliminary data.</text>
</comment>
<sequence length="112" mass="12480">MLSRATSRRRRVEQELVQGCQEGRGGALAGHASARSSTPEDEYQKLVESLSANSKHEVLKNGVKLGKQLVEAIDDEETEWKLLVDFWSEMILYVAPSDNLKGTRRPLPEVAS</sequence>
<dbReference type="AlphaFoldDB" id="A0A1E5VMY1"/>
<dbReference type="EMBL" id="LWDX02034623">
    <property type="protein sequence ID" value="OEL26432.1"/>
    <property type="molecule type" value="Genomic_DNA"/>
</dbReference>
<dbReference type="STRING" id="888268.A0A1E5VMY1"/>
<organism evidence="1 2">
    <name type="scientific">Dichanthelium oligosanthes</name>
    <dbReference type="NCBI Taxonomy" id="888268"/>
    <lineage>
        <taxon>Eukaryota</taxon>
        <taxon>Viridiplantae</taxon>
        <taxon>Streptophyta</taxon>
        <taxon>Embryophyta</taxon>
        <taxon>Tracheophyta</taxon>
        <taxon>Spermatophyta</taxon>
        <taxon>Magnoliopsida</taxon>
        <taxon>Liliopsida</taxon>
        <taxon>Poales</taxon>
        <taxon>Poaceae</taxon>
        <taxon>PACMAD clade</taxon>
        <taxon>Panicoideae</taxon>
        <taxon>Panicodae</taxon>
        <taxon>Paniceae</taxon>
        <taxon>Dichantheliinae</taxon>
        <taxon>Dichanthelium</taxon>
    </lineage>
</organism>
<reference evidence="1 2" key="1">
    <citation type="submission" date="2016-09" db="EMBL/GenBank/DDBJ databases">
        <title>The draft genome of Dichanthelium oligosanthes: A C3 panicoid grass species.</title>
        <authorList>
            <person name="Studer A.J."/>
            <person name="Schnable J.C."/>
            <person name="Brutnell T.P."/>
        </authorList>
    </citation>
    <scope>NUCLEOTIDE SEQUENCE [LARGE SCALE GENOMIC DNA]</scope>
    <source>
        <strain evidence="2">cv. Kellogg 1175</strain>
        <tissue evidence="1">Leaf</tissue>
    </source>
</reference>
<evidence type="ECO:0000313" key="2">
    <source>
        <dbReference type="Proteomes" id="UP000095767"/>
    </source>
</evidence>
<name>A0A1E5VMY1_9POAL</name>